<dbReference type="STRING" id="138119.DSY1791"/>
<evidence type="ECO:0000313" key="1">
    <source>
        <dbReference type="EMBL" id="BAE83580.1"/>
    </source>
</evidence>
<organism evidence="1 2">
    <name type="scientific">Desulfitobacterium hafniense (strain Y51)</name>
    <dbReference type="NCBI Taxonomy" id="138119"/>
    <lineage>
        <taxon>Bacteria</taxon>
        <taxon>Bacillati</taxon>
        <taxon>Bacillota</taxon>
        <taxon>Clostridia</taxon>
        <taxon>Eubacteriales</taxon>
        <taxon>Desulfitobacteriaceae</taxon>
        <taxon>Desulfitobacterium</taxon>
    </lineage>
</organism>
<name>Q24WL2_DESHY</name>
<gene>
    <name evidence="1" type="ordered locus">DSY1791</name>
</gene>
<dbReference type="Proteomes" id="UP000001946">
    <property type="component" value="Chromosome"/>
</dbReference>
<dbReference type="KEGG" id="dsy:DSY1791"/>
<dbReference type="EMBL" id="AP008230">
    <property type="protein sequence ID" value="BAE83580.1"/>
    <property type="molecule type" value="Genomic_DNA"/>
</dbReference>
<accession>Q24WL2</accession>
<evidence type="ECO:0000313" key="2">
    <source>
        <dbReference type="Proteomes" id="UP000001946"/>
    </source>
</evidence>
<dbReference type="HOGENOM" id="CLU_2192760_0_0_9"/>
<reference evidence="1 2" key="1">
    <citation type="journal article" date="2006" name="J. Bacteriol.">
        <title>Complete genome sequence of the dehalorespiring bacterium Desulfitobacterium hafniense Y51 and comparison with Dehalococcoides ethenogenes 195.</title>
        <authorList>
            <person name="Nonaka H."/>
            <person name="Keresztes G."/>
            <person name="Shinoda Y."/>
            <person name="Ikenaga Y."/>
            <person name="Abe M."/>
            <person name="Naito K."/>
            <person name="Inatomi K."/>
            <person name="Furukawa K."/>
            <person name="Inui M."/>
            <person name="Yukawa H."/>
        </authorList>
    </citation>
    <scope>NUCLEOTIDE SEQUENCE [LARGE SCALE GENOMIC DNA]</scope>
    <source>
        <strain evidence="1 2">Y51</strain>
    </source>
</reference>
<dbReference type="AlphaFoldDB" id="Q24WL2"/>
<sequence length="113" mass="12776">MEEFLMAENQESIIMSFFYDQESPSGVGFETIELLSQGKDTLCLAMDLAAKISDSLPEEAKAVMAEEGVPLYRIFTDQKGFWSEWCDTEALNVEEEMKKLLDRIASDLEQAAH</sequence>
<proteinExistence type="predicted"/>
<keyword evidence="2" id="KW-1185">Reference proteome</keyword>
<protein>
    <submittedName>
        <fullName evidence="1">Uncharacterized protein</fullName>
    </submittedName>
</protein>